<feature type="transmembrane region" description="Helical" evidence="1">
    <location>
        <begin position="36"/>
        <end position="58"/>
    </location>
</feature>
<sequence length="124" mass="14449">MVRLLPFAFLILCASLFGLFWIVIEVDPDSAPWYIFVLLILLVFLTVFSFLGLFLYFLRTRFYKRYSAKWYVYTSFKMAFFVALFVTLTATLAILQLVTLFNVILAISAVSLFAIWSYLGKNSY</sequence>
<keyword evidence="1" id="KW-0472">Membrane</keyword>
<evidence type="ECO:0000256" key="1">
    <source>
        <dbReference type="SAM" id="Phobius"/>
    </source>
</evidence>
<feature type="transmembrane region" description="Helical" evidence="1">
    <location>
        <begin position="7"/>
        <end position="24"/>
    </location>
</feature>
<reference evidence="2 3" key="1">
    <citation type="journal article" date="2016" name="Nat. Commun.">
        <title>Thousands of microbial genomes shed light on interconnected biogeochemical processes in an aquifer system.</title>
        <authorList>
            <person name="Anantharaman K."/>
            <person name="Brown C.T."/>
            <person name="Hug L.A."/>
            <person name="Sharon I."/>
            <person name="Castelle C.J."/>
            <person name="Probst A.J."/>
            <person name="Thomas B.C."/>
            <person name="Singh A."/>
            <person name="Wilkins M.J."/>
            <person name="Karaoz U."/>
            <person name="Brodie E.L."/>
            <person name="Williams K.H."/>
            <person name="Hubbard S.S."/>
            <person name="Banfield J.F."/>
        </authorList>
    </citation>
    <scope>NUCLEOTIDE SEQUENCE [LARGE SCALE GENOMIC DNA]</scope>
</reference>
<comment type="caution">
    <text evidence="2">The sequence shown here is derived from an EMBL/GenBank/DDBJ whole genome shotgun (WGS) entry which is preliminary data.</text>
</comment>
<accession>A0A1F5HCE5</accession>
<keyword evidence="1" id="KW-1133">Transmembrane helix</keyword>
<gene>
    <name evidence="2" type="ORF">A2196_02910</name>
</gene>
<feature type="transmembrane region" description="Helical" evidence="1">
    <location>
        <begin position="100"/>
        <end position="119"/>
    </location>
</feature>
<protein>
    <submittedName>
        <fullName evidence="2">Uncharacterized protein</fullName>
    </submittedName>
</protein>
<dbReference type="AlphaFoldDB" id="A0A1F5HCE5"/>
<organism evidence="2 3">
    <name type="scientific">Candidatus Curtissbacteria bacterium RIFOXYA1_FULL_41_14</name>
    <dbReference type="NCBI Taxonomy" id="1797737"/>
    <lineage>
        <taxon>Bacteria</taxon>
        <taxon>Candidatus Curtissiibacteriota</taxon>
    </lineage>
</organism>
<keyword evidence="1" id="KW-0812">Transmembrane</keyword>
<name>A0A1F5HCE5_9BACT</name>
<evidence type="ECO:0000313" key="3">
    <source>
        <dbReference type="Proteomes" id="UP000176751"/>
    </source>
</evidence>
<dbReference type="Proteomes" id="UP000176751">
    <property type="component" value="Unassembled WGS sequence"/>
</dbReference>
<proteinExistence type="predicted"/>
<feature type="transmembrane region" description="Helical" evidence="1">
    <location>
        <begin position="70"/>
        <end position="94"/>
    </location>
</feature>
<dbReference type="EMBL" id="MFCA01000025">
    <property type="protein sequence ID" value="OGE01811.1"/>
    <property type="molecule type" value="Genomic_DNA"/>
</dbReference>
<evidence type="ECO:0000313" key="2">
    <source>
        <dbReference type="EMBL" id="OGE01811.1"/>
    </source>
</evidence>